<evidence type="ECO:0000313" key="4">
    <source>
        <dbReference type="EMBL" id="RIB00483.1"/>
    </source>
</evidence>
<dbReference type="CDD" id="cd16448">
    <property type="entry name" value="RING-H2"/>
    <property type="match status" value="1"/>
</dbReference>
<keyword evidence="5" id="KW-1185">Reference proteome</keyword>
<comment type="caution">
    <text evidence="4">The sequence shown here is derived from an EMBL/GenBank/DDBJ whole genome shotgun (WGS) entry which is preliminary data.</text>
</comment>
<feature type="domain" description="RING-type" evidence="3">
    <location>
        <begin position="725"/>
        <end position="763"/>
    </location>
</feature>
<proteinExistence type="predicted"/>
<feature type="compositionally biased region" description="Polar residues" evidence="2">
    <location>
        <begin position="959"/>
        <end position="969"/>
    </location>
</feature>
<evidence type="ECO:0000259" key="3">
    <source>
        <dbReference type="PROSITE" id="PS50089"/>
    </source>
</evidence>
<dbReference type="AlphaFoldDB" id="A0A397TZB5"/>
<dbReference type="OrthoDB" id="2412874at2759"/>
<feature type="region of interest" description="Disordered" evidence="2">
    <location>
        <begin position="671"/>
        <end position="690"/>
    </location>
</feature>
<dbReference type="GO" id="GO:0008270">
    <property type="term" value="F:zinc ion binding"/>
    <property type="evidence" value="ECO:0007669"/>
    <property type="project" value="UniProtKB-KW"/>
</dbReference>
<dbReference type="Proteomes" id="UP000266673">
    <property type="component" value="Unassembled WGS sequence"/>
</dbReference>
<reference evidence="4 5" key="1">
    <citation type="submission" date="2018-06" db="EMBL/GenBank/DDBJ databases">
        <title>Comparative genomics reveals the genomic features of Rhizophagus irregularis, R. cerebriforme, R. diaphanum and Gigaspora rosea, and their symbiotic lifestyle signature.</title>
        <authorList>
            <person name="Morin E."/>
            <person name="San Clemente H."/>
            <person name="Chen E.C.H."/>
            <person name="De La Providencia I."/>
            <person name="Hainaut M."/>
            <person name="Kuo A."/>
            <person name="Kohler A."/>
            <person name="Murat C."/>
            <person name="Tang N."/>
            <person name="Roy S."/>
            <person name="Loubradou J."/>
            <person name="Henrissat B."/>
            <person name="Grigoriev I.V."/>
            <person name="Corradi N."/>
            <person name="Roux C."/>
            <person name="Martin F.M."/>
        </authorList>
    </citation>
    <scope>NUCLEOTIDE SEQUENCE [LARGE SCALE GENOMIC DNA]</scope>
    <source>
        <strain evidence="4 5">DAOM 194757</strain>
    </source>
</reference>
<keyword evidence="1" id="KW-0863">Zinc-finger</keyword>
<dbReference type="PROSITE" id="PS50089">
    <property type="entry name" value="ZF_RING_2"/>
    <property type="match status" value="1"/>
</dbReference>
<evidence type="ECO:0000313" key="5">
    <source>
        <dbReference type="Proteomes" id="UP000266673"/>
    </source>
</evidence>
<dbReference type="EMBL" id="QKWP01004139">
    <property type="protein sequence ID" value="RIB00483.1"/>
    <property type="molecule type" value="Genomic_DNA"/>
</dbReference>
<gene>
    <name evidence="4" type="ORF">C2G38_2234171</name>
</gene>
<evidence type="ECO:0000256" key="1">
    <source>
        <dbReference type="PROSITE-ProRule" id="PRU00175"/>
    </source>
</evidence>
<keyword evidence="1" id="KW-0862">Zinc</keyword>
<accession>A0A397TZB5</accession>
<feature type="compositionally biased region" description="Acidic residues" evidence="2">
    <location>
        <begin position="793"/>
        <end position="811"/>
    </location>
</feature>
<feature type="compositionally biased region" description="Basic residues" evidence="2">
    <location>
        <begin position="675"/>
        <end position="690"/>
    </location>
</feature>
<feature type="region of interest" description="Disordered" evidence="2">
    <location>
        <begin position="788"/>
        <end position="811"/>
    </location>
</feature>
<keyword evidence="1" id="KW-0479">Metal-binding</keyword>
<feature type="compositionally biased region" description="Basic residues" evidence="2">
    <location>
        <begin position="970"/>
        <end position="980"/>
    </location>
</feature>
<organism evidence="4 5">
    <name type="scientific">Gigaspora rosea</name>
    <dbReference type="NCBI Taxonomy" id="44941"/>
    <lineage>
        <taxon>Eukaryota</taxon>
        <taxon>Fungi</taxon>
        <taxon>Fungi incertae sedis</taxon>
        <taxon>Mucoromycota</taxon>
        <taxon>Glomeromycotina</taxon>
        <taxon>Glomeromycetes</taxon>
        <taxon>Diversisporales</taxon>
        <taxon>Gigasporaceae</taxon>
        <taxon>Gigaspora</taxon>
    </lineage>
</organism>
<name>A0A397TZB5_9GLOM</name>
<dbReference type="InterPro" id="IPR001841">
    <property type="entry name" value="Znf_RING"/>
</dbReference>
<feature type="region of interest" description="Disordered" evidence="2">
    <location>
        <begin position="956"/>
        <end position="980"/>
    </location>
</feature>
<protein>
    <recommendedName>
        <fullName evidence="3">RING-type domain-containing protein</fullName>
    </recommendedName>
</protein>
<sequence length="980" mass="113915">MTKKNLGPCSVRDCQINPKQFRGITDYALKKAKEKGTFGQYSYLEIGKQLCYSHYLEIIEPDRHNVKKLPTNNLQNNVITKSLSFGDKIALMTKVLYNKQRKENQMLELDPDHFQTMLENAEPLLKGFFDELYDAFTPERQSAYNKKEGKKKIVNICYSIAAIRNRLVNNYPLEIGLYLAASCASCNAIDTMHKAGMSVCYKTVDNYRKKIVSEHPKNIRNYFIEKNNSFFVYNIDDYHNIHGIRRPDNVVLSAPIHFATCVSKEISSCAPIPISYNGISIHNPVNIDASLVCLYLITQYREIFDFSYIQRKSQWSTSQKININFDQIELLTIHCYDDAISEKEKERNIEEVRLVGIKESNLRSLEDYLNALKRILLINKDIGRENNYVMPVVADWPGQLFIRKAITHLQQNTNSHISAAVNSFISILVPLHVSLNSREQVLIIYYSFFKKLFHAVFGERKVLAKKPKPWRINLLLELAYQGWLKIKKKILEKFGTICKDVEYRMLVDLLDNIVPATLDVYAILFRSGSFDEYVETVFRIWTFALRWNRKNYNKAPLVFLSDIFYWKDKNHPMFEAIKMFLVNFNDYFVENFHSQIRANISSSDSIETIIKQACILDANKQSPFKEAFHSKKKYPYTPPTLKYLTNRTSLFLIDYFHQVFQHLYMVPSTTSREQKKGKKKDIIKKQGKKKKKDIKHKLKVLNEEVGVTHLPTGYSTGVPPLPFLCDNCYEALNDYNDGTVLICGHGYHWHCYNQIEYGCRHCEQYYKKGINKNIKSFLERLEKGENTLTKEDGIEESEEGTEEDTEEPEEIQEIEESDTVLFRLQNALENINKWVKLGKFAKDSVDSAYKFYASNYRKLPLDFQKLKIFLLQGSATVLELFILDKKYLPLYRLRRLAIVEPLQKNSSSLDSIINLVSVLLTFHELLRDNFMIIQSVDKKLAVDGCDEIVDMGDYKDPIPTSNTPRQSTNFKKKINAKNSS</sequence>
<evidence type="ECO:0000256" key="2">
    <source>
        <dbReference type="SAM" id="MobiDB-lite"/>
    </source>
</evidence>